<evidence type="ECO:0000313" key="3">
    <source>
        <dbReference type="EMBL" id="TXE16857.1"/>
    </source>
</evidence>
<keyword evidence="4" id="KW-1185">Reference proteome</keyword>
<feature type="modified residue" description="4-aspartylphosphate" evidence="1">
    <location>
        <position position="67"/>
    </location>
</feature>
<comment type="caution">
    <text evidence="3">The sequence shown here is derived from an EMBL/GenBank/DDBJ whole genome shotgun (WGS) entry which is preliminary data.</text>
</comment>
<protein>
    <submittedName>
        <fullName evidence="3">Response regulator transcription factor</fullName>
    </submittedName>
</protein>
<dbReference type="GO" id="GO:0000160">
    <property type="term" value="P:phosphorelay signal transduction system"/>
    <property type="evidence" value="ECO:0007669"/>
    <property type="project" value="InterPro"/>
</dbReference>
<dbReference type="Proteomes" id="UP000321938">
    <property type="component" value="Unassembled WGS sequence"/>
</dbReference>
<sequence>MEKTSYNVLLIDDHPSIIEAFQNVLKHIEKQNENLTFNIESANDCQSAFFKINTKILNQNLDLVMLDISSPAAAELKINSGEDLGILLRQQLPKTKILVCTFYDDAYRLSQIQKLINPEGFICKNDLGFMGFVKAFESFLSNNNMYSQSVINALRQKSQLRIVLDDYDILILKELANGSKMKDLLELVPLSKSAIDKRIRTLKRKFNIESNSNRDLVLAVF</sequence>
<name>A0A5C7BCV0_9FLAO</name>
<dbReference type="EMBL" id="VOSB01000015">
    <property type="protein sequence ID" value="TXE16857.1"/>
    <property type="molecule type" value="Genomic_DNA"/>
</dbReference>
<evidence type="ECO:0000259" key="2">
    <source>
        <dbReference type="PROSITE" id="PS50110"/>
    </source>
</evidence>
<dbReference type="OrthoDB" id="651456at2"/>
<evidence type="ECO:0000313" key="4">
    <source>
        <dbReference type="Proteomes" id="UP000321938"/>
    </source>
</evidence>
<feature type="domain" description="Response regulatory" evidence="2">
    <location>
        <begin position="7"/>
        <end position="139"/>
    </location>
</feature>
<organism evidence="3 4">
    <name type="scientific">Psychroserpens burtonensis</name>
    <dbReference type="NCBI Taxonomy" id="49278"/>
    <lineage>
        <taxon>Bacteria</taxon>
        <taxon>Pseudomonadati</taxon>
        <taxon>Bacteroidota</taxon>
        <taxon>Flavobacteriia</taxon>
        <taxon>Flavobacteriales</taxon>
        <taxon>Flavobacteriaceae</taxon>
        <taxon>Psychroserpens</taxon>
    </lineage>
</organism>
<gene>
    <name evidence="3" type="ORF">ES692_10890</name>
</gene>
<evidence type="ECO:0000256" key="1">
    <source>
        <dbReference type="PROSITE-ProRule" id="PRU00169"/>
    </source>
</evidence>
<keyword evidence="1" id="KW-0597">Phosphoprotein</keyword>
<dbReference type="SUPFAM" id="SSF52172">
    <property type="entry name" value="CheY-like"/>
    <property type="match status" value="1"/>
</dbReference>
<dbReference type="InterPro" id="IPR011006">
    <property type="entry name" value="CheY-like_superfamily"/>
</dbReference>
<dbReference type="PROSITE" id="PS50110">
    <property type="entry name" value="RESPONSE_REGULATORY"/>
    <property type="match status" value="1"/>
</dbReference>
<dbReference type="Gene3D" id="3.40.50.2300">
    <property type="match status" value="1"/>
</dbReference>
<dbReference type="InterPro" id="IPR001789">
    <property type="entry name" value="Sig_transdc_resp-reg_receiver"/>
</dbReference>
<dbReference type="AlphaFoldDB" id="A0A5C7BCV0"/>
<proteinExistence type="predicted"/>
<dbReference type="RefSeq" id="WP_147231774.1">
    <property type="nucleotide sequence ID" value="NZ_VOSB01000015.1"/>
</dbReference>
<dbReference type="STRING" id="1123037.GCA_000425305_02173"/>
<reference evidence="3 4" key="1">
    <citation type="submission" date="2019-08" db="EMBL/GenBank/DDBJ databases">
        <title>Genome of Psychroserpens burtonensis ACAM 167.</title>
        <authorList>
            <person name="Bowman J.P."/>
        </authorList>
    </citation>
    <scope>NUCLEOTIDE SEQUENCE [LARGE SCALE GENOMIC DNA]</scope>
    <source>
        <strain evidence="3 4">ACAM 167</strain>
    </source>
</reference>
<accession>A0A5C7BCV0</accession>